<dbReference type="AlphaFoldDB" id="A0A4Y2L915"/>
<proteinExistence type="predicted"/>
<dbReference type="Proteomes" id="UP000499080">
    <property type="component" value="Unassembled WGS sequence"/>
</dbReference>
<accession>A0A4Y2L915</accession>
<comment type="caution">
    <text evidence="2">The sequence shown here is derived from an EMBL/GenBank/DDBJ whole genome shotgun (WGS) entry which is preliminary data.</text>
</comment>
<evidence type="ECO:0000256" key="1">
    <source>
        <dbReference type="SAM" id="MobiDB-lite"/>
    </source>
</evidence>
<evidence type="ECO:0000313" key="3">
    <source>
        <dbReference type="Proteomes" id="UP000499080"/>
    </source>
</evidence>
<sequence length="210" mass="23547">MYFLSSPLGYARGRTCRIMATSESISWSERMDANAPITEPIDDAAVRANLRKQANQIKDLTNRFNAVSRSEIYLSHDTVTHQGLIKNMGQWQQELEILKEQVSELCCPVVNCALHNAAVNKNQVKRPLSDISDETDNSKNQAKNSKNLNEKPFIFPPKRHTAKTTIHSNILKGPTPIINDSNIYINLDTVTDDAGSSPQIPNPLYNVKEK</sequence>
<feature type="region of interest" description="Disordered" evidence="1">
    <location>
        <begin position="128"/>
        <end position="156"/>
    </location>
</feature>
<keyword evidence="3" id="KW-1185">Reference proteome</keyword>
<dbReference type="EMBL" id="BGPR01005427">
    <property type="protein sequence ID" value="GBN10086.1"/>
    <property type="molecule type" value="Genomic_DNA"/>
</dbReference>
<organism evidence="2 3">
    <name type="scientific">Araneus ventricosus</name>
    <name type="common">Orbweaver spider</name>
    <name type="synonym">Epeira ventricosa</name>
    <dbReference type="NCBI Taxonomy" id="182803"/>
    <lineage>
        <taxon>Eukaryota</taxon>
        <taxon>Metazoa</taxon>
        <taxon>Ecdysozoa</taxon>
        <taxon>Arthropoda</taxon>
        <taxon>Chelicerata</taxon>
        <taxon>Arachnida</taxon>
        <taxon>Araneae</taxon>
        <taxon>Araneomorphae</taxon>
        <taxon>Entelegynae</taxon>
        <taxon>Araneoidea</taxon>
        <taxon>Araneidae</taxon>
        <taxon>Araneus</taxon>
    </lineage>
</organism>
<reference evidence="2 3" key="1">
    <citation type="journal article" date="2019" name="Sci. Rep.">
        <title>Orb-weaving spider Araneus ventricosus genome elucidates the spidroin gene catalogue.</title>
        <authorList>
            <person name="Kono N."/>
            <person name="Nakamura H."/>
            <person name="Ohtoshi R."/>
            <person name="Moran D.A.P."/>
            <person name="Shinohara A."/>
            <person name="Yoshida Y."/>
            <person name="Fujiwara M."/>
            <person name="Mori M."/>
            <person name="Tomita M."/>
            <person name="Arakawa K."/>
        </authorList>
    </citation>
    <scope>NUCLEOTIDE SEQUENCE [LARGE SCALE GENOMIC DNA]</scope>
</reference>
<feature type="compositionally biased region" description="Polar residues" evidence="1">
    <location>
        <begin position="138"/>
        <end position="147"/>
    </location>
</feature>
<feature type="region of interest" description="Disordered" evidence="1">
    <location>
        <begin position="191"/>
        <end position="210"/>
    </location>
</feature>
<name>A0A4Y2L915_ARAVE</name>
<protein>
    <submittedName>
        <fullName evidence="2">Uncharacterized protein</fullName>
    </submittedName>
</protein>
<gene>
    <name evidence="2" type="ORF">AVEN_211741_1</name>
</gene>
<evidence type="ECO:0000313" key="2">
    <source>
        <dbReference type="EMBL" id="GBN10086.1"/>
    </source>
</evidence>